<feature type="domain" description="Lytic transglycosylase superhelical linker" evidence="5">
    <location>
        <begin position="557"/>
        <end position="615"/>
    </location>
</feature>
<comment type="caution">
    <text evidence="6">The sequence shown here is derived from an EMBL/GenBank/DDBJ whole genome shotgun (WGS) entry which is preliminary data.</text>
</comment>
<dbReference type="Pfam" id="PF01464">
    <property type="entry name" value="SLT"/>
    <property type="match status" value="1"/>
</dbReference>
<comment type="similarity">
    <text evidence="1">Belongs to the transglycosylase Slt family.</text>
</comment>
<dbReference type="InterPro" id="IPR037061">
    <property type="entry name" value="Lytic_TGlycoase_superhlx_L_sf"/>
</dbReference>
<evidence type="ECO:0000256" key="3">
    <source>
        <dbReference type="SAM" id="SignalP"/>
    </source>
</evidence>
<dbReference type="EMBL" id="ATCF01000036">
    <property type="protein sequence ID" value="EPD97590.1"/>
    <property type="molecule type" value="Genomic_DNA"/>
</dbReference>
<accession>S3BE55</accession>
<dbReference type="CDD" id="cd13401">
    <property type="entry name" value="Slt70-like"/>
    <property type="match status" value="1"/>
</dbReference>
<sequence length="803" mass="89871">MRRFALPCLALSFAAALHAAEDEHSWTPLRDGADKAIQAAAAFETAQRKQTASPRIQLIPYGLVTISIDERLQALRASQDAENGIPLEEESSVGSVDPAVLMRNVEAALDAVASPSLIPEENAPSAGEAADAAGRAAAELIAAPVKDPLDDALLAPPPEPLDYVFLEAKLCFDQGRLDDLEEMLPLFEHHELSGYPALWALILKLKKFPDDPVVDQDFRRFIDLHEGEYLAENARTQYLKLRGEKLNAADFDLFFKGLVWNQTDPVIEAWQAYYTLESAQAENNQSKIAAALLKAKVLYRDSKAVTDPALMKLGDRIAEADRTWLWTRVMILLQKNRMTETKRVLETLPRPELPAPMKELRSIIDEPTLWLRRQKNLGNLPARLAVFASVRIAHLRPADAARIAQAAVDPKANAFWRSLVWSRIGFTATTQLNPKASSWYAKAGSALQQFPLAVVDTQQLAAWHARALIRDGSWYGLSKVIDAMPAELKREEVWTYWRGRALASRGLKTDAQTAFTSIAHRTTFYGKLAADELGRSYGFSKPPKAMPRQVEIDKWAENTAIQRARSLYRMSLYREGHREWNWAMRGITPQESLALAAYARQTRLIHRMINTSLKSGDQTVVIEQRFPRPHAALIRIVSEAQSLPSAWVYGLIRQESRFIPAVSSAVGARGLMQIMPATAQWMARHLGIDSFEQKSLTELEMNLVLGTAYLRMLYLDMEESYVLATAAYNAGPNRARIWRAAVRNSMEAAAFIETIPYFETREYVKNVLANMHTYAMLTGELDGRFAKLLGRVEPGRSKAADLP</sequence>
<dbReference type="InterPro" id="IPR012289">
    <property type="entry name" value="Lytic_TGlycosylase_superhlx_L"/>
</dbReference>
<dbReference type="PROSITE" id="PS00922">
    <property type="entry name" value="TRANSGLYCOSYLASE"/>
    <property type="match status" value="1"/>
</dbReference>
<name>S3BE55_9BURK</name>
<feature type="chain" id="PRO_5004517752" description="Transglycosylase SLT domain-containing protein" evidence="3">
    <location>
        <begin position="20"/>
        <end position="803"/>
    </location>
</feature>
<keyword evidence="7" id="KW-1185">Reference proteome</keyword>
<dbReference type="Pfam" id="PF14718">
    <property type="entry name" value="SLT_L"/>
    <property type="match status" value="1"/>
</dbReference>
<dbReference type="RefSeq" id="WP_016475252.1">
    <property type="nucleotide sequence ID" value="NZ_KE150481.1"/>
</dbReference>
<evidence type="ECO:0008006" key="8">
    <source>
        <dbReference type="Google" id="ProtNLM"/>
    </source>
</evidence>
<dbReference type="Gene3D" id="1.25.20.10">
    <property type="entry name" value="Bacterial muramidases"/>
    <property type="match status" value="1"/>
</dbReference>
<dbReference type="Proteomes" id="UP000014400">
    <property type="component" value="Unassembled WGS sequence"/>
</dbReference>
<dbReference type="InterPro" id="IPR008258">
    <property type="entry name" value="Transglycosylase_SLT_dom_1"/>
</dbReference>
<dbReference type="STRING" id="1203554.HMPREF1476_02256"/>
<dbReference type="Gene3D" id="1.10.1240.20">
    <property type="entry name" value="Lytic transglycosylase, superhelical linker domain"/>
    <property type="match status" value="1"/>
</dbReference>
<evidence type="ECO:0000256" key="1">
    <source>
        <dbReference type="ARBA" id="ARBA00007734"/>
    </source>
</evidence>
<dbReference type="HOGENOM" id="CLU_019016_0_0_4"/>
<dbReference type="Gene3D" id="1.10.530.10">
    <property type="match status" value="1"/>
</dbReference>
<evidence type="ECO:0000256" key="2">
    <source>
        <dbReference type="ARBA" id="ARBA00022729"/>
    </source>
</evidence>
<dbReference type="InterPro" id="IPR008939">
    <property type="entry name" value="Lytic_TGlycosylase_superhlx_U"/>
</dbReference>
<dbReference type="eggNOG" id="COG0741">
    <property type="taxonomic scope" value="Bacteria"/>
</dbReference>
<feature type="signal peptide" evidence="3">
    <location>
        <begin position="1"/>
        <end position="19"/>
    </location>
</feature>
<dbReference type="GO" id="GO:0016020">
    <property type="term" value="C:membrane"/>
    <property type="evidence" value="ECO:0007669"/>
    <property type="project" value="InterPro"/>
</dbReference>
<proteinExistence type="inferred from homology"/>
<protein>
    <recommendedName>
        <fullName evidence="8">Transglycosylase SLT domain-containing protein</fullName>
    </recommendedName>
</protein>
<dbReference type="GO" id="GO:0004553">
    <property type="term" value="F:hydrolase activity, hydrolyzing O-glycosyl compounds"/>
    <property type="evidence" value="ECO:0007669"/>
    <property type="project" value="InterPro"/>
</dbReference>
<gene>
    <name evidence="6" type="ORF">HMPREF1476_02256</name>
</gene>
<dbReference type="SUPFAM" id="SSF53955">
    <property type="entry name" value="Lysozyme-like"/>
    <property type="match status" value="1"/>
</dbReference>
<evidence type="ECO:0000259" key="5">
    <source>
        <dbReference type="Pfam" id="PF14718"/>
    </source>
</evidence>
<reference evidence="6 7" key="1">
    <citation type="submission" date="2013-04" db="EMBL/GenBank/DDBJ databases">
        <title>The Genome Sequence of Sutterella wadsworthensis HGA0223.</title>
        <authorList>
            <consortium name="The Broad Institute Genomics Platform"/>
            <person name="Earl A."/>
            <person name="Ward D."/>
            <person name="Feldgarden M."/>
            <person name="Gevers D."/>
            <person name="Schmidt T.M."/>
            <person name="Dover J."/>
            <person name="Dai D."/>
            <person name="Walker B."/>
            <person name="Young S."/>
            <person name="Zeng Q."/>
            <person name="Gargeya S."/>
            <person name="Fitzgerald M."/>
            <person name="Haas B."/>
            <person name="Abouelleil A."/>
            <person name="Allen A.W."/>
            <person name="Alvarado L."/>
            <person name="Arachchi H.M."/>
            <person name="Berlin A.M."/>
            <person name="Chapman S.B."/>
            <person name="Gainer-Dewar J."/>
            <person name="Goldberg J."/>
            <person name="Griggs A."/>
            <person name="Gujja S."/>
            <person name="Hansen M."/>
            <person name="Howarth C."/>
            <person name="Imamovic A."/>
            <person name="Ireland A."/>
            <person name="Larimer J."/>
            <person name="McCowan C."/>
            <person name="Murphy C."/>
            <person name="Pearson M."/>
            <person name="Poon T.W."/>
            <person name="Priest M."/>
            <person name="Roberts A."/>
            <person name="Saif S."/>
            <person name="Shea T."/>
            <person name="Sisk P."/>
            <person name="Sykes S."/>
            <person name="Wortman J."/>
            <person name="Nusbaum C."/>
            <person name="Birren B."/>
        </authorList>
    </citation>
    <scope>NUCLEOTIDE SEQUENCE [LARGE SCALE GENOMIC DNA]</scope>
    <source>
        <strain evidence="6 7">HGA0223</strain>
    </source>
</reference>
<feature type="domain" description="Transglycosylase SLT" evidence="4">
    <location>
        <begin position="635"/>
        <end position="745"/>
    </location>
</feature>
<dbReference type="AlphaFoldDB" id="S3BE55"/>
<dbReference type="GO" id="GO:0042597">
    <property type="term" value="C:periplasmic space"/>
    <property type="evidence" value="ECO:0007669"/>
    <property type="project" value="InterPro"/>
</dbReference>
<dbReference type="InterPro" id="IPR023346">
    <property type="entry name" value="Lysozyme-like_dom_sf"/>
</dbReference>
<dbReference type="GO" id="GO:0000270">
    <property type="term" value="P:peptidoglycan metabolic process"/>
    <property type="evidence" value="ECO:0007669"/>
    <property type="project" value="InterPro"/>
</dbReference>
<keyword evidence="2 3" id="KW-0732">Signal</keyword>
<organism evidence="6 7">
    <name type="scientific">Sutterella wadsworthensis HGA0223</name>
    <dbReference type="NCBI Taxonomy" id="1203554"/>
    <lineage>
        <taxon>Bacteria</taxon>
        <taxon>Pseudomonadati</taxon>
        <taxon>Pseudomonadota</taxon>
        <taxon>Betaproteobacteria</taxon>
        <taxon>Burkholderiales</taxon>
        <taxon>Sutterellaceae</taxon>
        <taxon>Sutterella</taxon>
    </lineage>
</organism>
<dbReference type="PATRIC" id="fig|1203554.3.peg.2340"/>
<dbReference type="GO" id="GO:0008933">
    <property type="term" value="F:peptidoglycan lytic transglycosylase activity"/>
    <property type="evidence" value="ECO:0007669"/>
    <property type="project" value="InterPro"/>
</dbReference>
<evidence type="ECO:0000313" key="6">
    <source>
        <dbReference type="EMBL" id="EPD97590.1"/>
    </source>
</evidence>
<evidence type="ECO:0000313" key="7">
    <source>
        <dbReference type="Proteomes" id="UP000014400"/>
    </source>
</evidence>
<dbReference type="SUPFAM" id="SSF48435">
    <property type="entry name" value="Bacterial muramidases"/>
    <property type="match status" value="1"/>
</dbReference>
<dbReference type="PANTHER" id="PTHR37423">
    <property type="entry name" value="SOLUBLE LYTIC MUREIN TRANSGLYCOSYLASE-RELATED"/>
    <property type="match status" value="1"/>
</dbReference>
<dbReference type="PANTHER" id="PTHR37423:SF5">
    <property type="entry name" value="SOLUBLE LYTIC MUREIN TRANSGLYCOSYLASE"/>
    <property type="match status" value="1"/>
</dbReference>
<dbReference type="InterPro" id="IPR000189">
    <property type="entry name" value="Transglyc_AS"/>
</dbReference>
<evidence type="ECO:0000259" key="4">
    <source>
        <dbReference type="Pfam" id="PF01464"/>
    </source>
</evidence>